<dbReference type="InterPro" id="IPR036388">
    <property type="entry name" value="WH-like_DNA-bd_sf"/>
</dbReference>
<evidence type="ECO:0000313" key="2">
    <source>
        <dbReference type="EMBL" id="GLQ54979.1"/>
    </source>
</evidence>
<sequence length="305" mass="32561">MAQPAPQLVFDKGFDPQTGTPVAAAPGVTRVTAPNAGPYTFTGTNSFLIGNERLFLLDPGPDDARHAEALLAAIGARPVEAILLTHTHRDHSSLAASMAQRLRAPLWFGGPHRLSRPARRGEINAVDSASDWALKPDQTLVDGKRLAIDGIELKVIATPGHCANHLAFGLVGTDVLFSGDHVMGWNSTLVSVPDGSMSDYLASLDRVLAAPYRLYLPAHGGPIADGLAYARALKAHRYARNGQILEAVRAGAHSIGAITRKVYPGLALKLLPAARMTVGAHVEHLEERGMLRVSRGLWGRRVESV</sequence>
<dbReference type="Proteomes" id="UP001156691">
    <property type="component" value="Unassembled WGS sequence"/>
</dbReference>
<dbReference type="Gene3D" id="1.10.10.10">
    <property type="entry name" value="Winged helix-like DNA-binding domain superfamily/Winged helix DNA-binding domain"/>
    <property type="match status" value="1"/>
</dbReference>
<dbReference type="InterPro" id="IPR041516">
    <property type="entry name" value="LACTB2_WH"/>
</dbReference>
<dbReference type="SUPFAM" id="SSF56281">
    <property type="entry name" value="Metallo-hydrolase/oxidoreductase"/>
    <property type="match status" value="1"/>
</dbReference>
<accession>A0ABQ5W542</accession>
<feature type="domain" description="Metallo-beta-lactamase" evidence="1">
    <location>
        <begin position="43"/>
        <end position="219"/>
    </location>
</feature>
<dbReference type="Pfam" id="PF17778">
    <property type="entry name" value="WHD_BLACT"/>
    <property type="match status" value="1"/>
</dbReference>
<dbReference type="InterPro" id="IPR036866">
    <property type="entry name" value="RibonucZ/Hydroxyglut_hydro"/>
</dbReference>
<dbReference type="InterPro" id="IPR050662">
    <property type="entry name" value="Sec-metab_biosynth-thioest"/>
</dbReference>
<keyword evidence="3" id="KW-1185">Reference proteome</keyword>
<organism evidence="2 3">
    <name type="scientific">Devosia nitrariae</name>
    <dbReference type="NCBI Taxonomy" id="2071872"/>
    <lineage>
        <taxon>Bacteria</taxon>
        <taxon>Pseudomonadati</taxon>
        <taxon>Pseudomonadota</taxon>
        <taxon>Alphaproteobacteria</taxon>
        <taxon>Hyphomicrobiales</taxon>
        <taxon>Devosiaceae</taxon>
        <taxon>Devosia</taxon>
    </lineage>
</organism>
<protein>
    <submittedName>
        <fullName evidence="2">MBL fold metallo-hydrolase</fullName>
    </submittedName>
</protein>
<name>A0ABQ5W542_9HYPH</name>
<dbReference type="PANTHER" id="PTHR23131:SF0">
    <property type="entry name" value="ENDORIBONUCLEASE LACTB2"/>
    <property type="match status" value="1"/>
</dbReference>
<gene>
    <name evidence="2" type="ORF">GCM10010862_22380</name>
</gene>
<dbReference type="SMART" id="SM00849">
    <property type="entry name" value="Lactamase_B"/>
    <property type="match status" value="1"/>
</dbReference>
<dbReference type="PANTHER" id="PTHR23131">
    <property type="entry name" value="ENDORIBONUCLEASE LACTB2"/>
    <property type="match status" value="1"/>
</dbReference>
<proteinExistence type="predicted"/>
<reference evidence="3" key="1">
    <citation type="journal article" date="2019" name="Int. J. Syst. Evol. Microbiol.">
        <title>The Global Catalogue of Microorganisms (GCM) 10K type strain sequencing project: providing services to taxonomists for standard genome sequencing and annotation.</title>
        <authorList>
            <consortium name="The Broad Institute Genomics Platform"/>
            <consortium name="The Broad Institute Genome Sequencing Center for Infectious Disease"/>
            <person name="Wu L."/>
            <person name="Ma J."/>
        </authorList>
    </citation>
    <scope>NUCLEOTIDE SEQUENCE [LARGE SCALE GENOMIC DNA]</scope>
    <source>
        <strain evidence="3">NBRC 112416</strain>
    </source>
</reference>
<comment type="caution">
    <text evidence="2">The sequence shown here is derived from an EMBL/GenBank/DDBJ whole genome shotgun (WGS) entry which is preliminary data.</text>
</comment>
<dbReference type="CDD" id="cd16278">
    <property type="entry name" value="metallo-hydrolase-like_MBL-fold"/>
    <property type="match status" value="1"/>
</dbReference>
<dbReference type="Gene3D" id="3.60.15.10">
    <property type="entry name" value="Ribonuclease Z/Hydroxyacylglutathione hydrolase-like"/>
    <property type="match status" value="1"/>
</dbReference>
<dbReference type="EMBL" id="BSNS01000011">
    <property type="protein sequence ID" value="GLQ54979.1"/>
    <property type="molecule type" value="Genomic_DNA"/>
</dbReference>
<dbReference type="RefSeq" id="WP_284340421.1">
    <property type="nucleotide sequence ID" value="NZ_BSNS01000011.1"/>
</dbReference>
<evidence type="ECO:0000259" key="1">
    <source>
        <dbReference type="SMART" id="SM00849"/>
    </source>
</evidence>
<dbReference type="InterPro" id="IPR001279">
    <property type="entry name" value="Metallo-B-lactamas"/>
</dbReference>
<evidence type="ECO:0000313" key="3">
    <source>
        <dbReference type="Proteomes" id="UP001156691"/>
    </source>
</evidence>
<dbReference type="Pfam" id="PF00753">
    <property type="entry name" value="Lactamase_B"/>
    <property type="match status" value="1"/>
</dbReference>